<dbReference type="GO" id="GO:0005576">
    <property type="term" value="C:extracellular region"/>
    <property type="evidence" value="ECO:0007669"/>
    <property type="project" value="TreeGrafter"/>
</dbReference>
<accession>A0A9W6M2T6</accession>
<evidence type="ECO:0000313" key="6">
    <source>
        <dbReference type="EMBL" id="GLJ79335.1"/>
    </source>
</evidence>
<dbReference type="AlphaFoldDB" id="A0A9W6M2T6"/>
<keyword evidence="1" id="KW-1003">Cell membrane</keyword>
<keyword evidence="7" id="KW-1185">Reference proteome</keyword>
<comment type="caution">
    <text evidence="6">The sequence shown here is derived from an EMBL/GenBank/DDBJ whole genome shotgun (WGS) entry which is preliminary data.</text>
</comment>
<dbReference type="Proteomes" id="UP001142317">
    <property type="component" value="Unassembled WGS sequence"/>
</dbReference>
<reference evidence="6" key="1">
    <citation type="journal article" date="2014" name="Int. J. Syst. Evol. Microbiol.">
        <title>Complete genome sequence of Corynebacterium casei LMG S-19264T (=DSM 44701T), isolated from a smear-ripened cheese.</title>
        <authorList>
            <consortium name="US DOE Joint Genome Institute (JGI-PGF)"/>
            <person name="Walter F."/>
            <person name="Albersmeier A."/>
            <person name="Kalinowski J."/>
            <person name="Ruckert C."/>
        </authorList>
    </citation>
    <scope>NUCLEOTIDE SEQUENCE</scope>
    <source>
        <strain evidence="6">VKM Ac-1447</strain>
    </source>
</reference>
<evidence type="ECO:0000256" key="2">
    <source>
        <dbReference type="ARBA" id="ARBA00022692"/>
    </source>
</evidence>
<keyword evidence="4" id="KW-0472">Membrane</keyword>
<dbReference type="EMBL" id="BSEO01000001">
    <property type="protein sequence ID" value="GLJ79335.1"/>
    <property type="molecule type" value="Genomic_DNA"/>
</dbReference>
<protein>
    <submittedName>
        <fullName evidence="6">Uncharacterized protein</fullName>
    </submittedName>
</protein>
<evidence type="ECO:0000313" key="7">
    <source>
        <dbReference type="Proteomes" id="UP001142317"/>
    </source>
</evidence>
<reference evidence="6" key="2">
    <citation type="submission" date="2023-01" db="EMBL/GenBank/DDBJ databases">
        <authorList>
            <person name="Sun Q."/>
            <person name="Evtushenko L."/>
        </authorList>
    </citation>
    <scope>NUCLEOTIDE SEQUENCE</scope>
    <source>
        <strain evidence="6">VKM Ac-1447</strain>
    </source>
</reference>
<sequence length="140" mass="14364">MGGGLLYVQPVFVQSSGATKLPTLQKVLVGFGDEVAFENTLQEALDVLFGGDSGASTGDTDVVPEPVPGEDATPAPTQPGDGGTAPSAPSLDYQAALNQARDALAERNTAMQNADWAAYGEADAKLTEAINRLLELDGEG</sequence>
<keyword evidence="3" id="KW-1133">Transmembrane helix</keyword>
<keyword evidence="2" id="KW-0812">Transmembrane</keyword>
<gene>
    <name evidence="6" type="ORF">GCM10017586_10170</name>
</gene>
<dbReference type="InterPro" id="IPR005372">
    <property type="entry name" value="UPF0182"/>
</dbReference>
<dbReference type="GO" id="GO:0016020">
    <property type="term" value="C:membrane"/>
    <property type="evidence" value="ECO:0007669"/>
    <property type="project" value="InterPro"/>
</dbReference>
<evidence type="ECO:0000256" key="4">
    <source>
        <dbReference type="ARBA" id="ARBA00023136"/>
    </source>
</evidence>
<proteinExistence type="predicted"/>
<dbReference type="PANTHER" id="PTHR39344:SF1">
    <property type="entry name" value="UPF0182 PROTEIN SLL1060"/>
    <property type="match status" value="1"/>
</dbReference>
<feature type="region of interest" description="Disordered" evidence="5">
    <location>
        <begin position="49"/>
        <end position="90"/>
    </location>
</feature>
<dbReference type="PANTHER" id="PTHR39344">
    <property type="entry name" value="UPF0182 PROTEIN SLL1060"/>
    <property type="match status" value="1"/>
</dbReference>
<evidence type="ECO:0000256" key="1">
    <source>
        <dbReference type="ARBA" id="ARBA00022475"/>
    </source>
</evidence>
<name>A0A9W6M2T6_9MICO</name>
<evidence type="ECO:0000256" key="5">
    <source>
        <dbReference type="SAM" id="MobiDB-lite"/>
    </source>
</evidence>
<organism evidence="6 7">
    <name type="scientific">Microbacterium imperiale</name>
    <dbReference type="NCBI Taxonomy" id="33884"/>
    <lineage>
        <taxon>Bacteria</taxon>
        <taxon>Bacillati</taxon>
        <taxon>Actinomycetota</taxon>
        <taxon>Actinomycetes</taxon>
        <taxon>Micrococcales</taxon>
        <taxon>Microbacteriaceae</taxon>
        <taxon>Microbacterium</taxon>
    </lineage>
</organism>
<evidence type="ECO:0000256" key="3">
    <source>
        <dbReference type="ARBA" id="ARBA00022989"/>
    </source>
</evidence>